<dbReference type="RefSeq" id="WP_088648331.1">
    <property type="nucleotide sequence ID" value="NZ_AQQR01000001.1"/>
</dbReference>
<reference evidence="2 3" key="1">
    <citation type="submission" date="2013-04" db="EMBL/GenBank/DDBJ databases">
        <title>Oceanicola sp. 22II1-22F33 Genome Sequencing.</title>
        <authorList>
            <person name="Lai Q."/>
            <person name="Li G."/>
            <person name="Shao Z."/>
        </authorList>
    </citation>
    <scope>NUCLEOTIDE SEQUENCE [LARGE SCALE GENOMIC DNA]</scope>
    <source>
        <strain evidence="2 3">22II1-22F33</strain>
    </source>
</reference>
<feature type="region of interest" description="Disordered" evidence="1">
    <location>
        <begin position="1"/>
        <end position="24"/>
    </location>
</feature>
<evidence type="ECO:0000313" key="2">
    <source>
        <dbReference type="EMBL" id="OWU77691.1"/>
    </source>
</evidence>
<accession>A0A225NRZ0</accession>
<dbReference type="OrthoDB" id="2086168at2"/>
<dbReference type="EMBL" id="AQQR01000001">
    <property type="protein sequence ID" value="OWU77691.1"/>
    <property type="molecule type" value="Genomic_DNA"/>
</dbReference>
<dbReference type="Proteomes" id="UP000215377">
    <property type="component" value="Unassembled WGS sequence"/>
</dbReference>
<keyword evidence="3" id="KW-1185">Reference proteome</keyword>
<protein>
    <submittedName>
        <fullName evidence="2">Uncharacterized protein</fullName>
    </submittedName>
</protein>
<evidence type="ECO:0000256" key="1">
    <source>
        <dbReference type="SAM" id="MobiDB-lite"/>
    </source>
</evidence>
<name>A0A225NRZ0_9RHOB</name>
<evidence type="ECO:0000313" key="3">
    <source>
        <dbReference type="Proteomes" id="UP000215377"/>
    </source>
</evidence>
<gene>
    <name evidence="2" type="ORF">ATO3_03170</name>
</gene>
<proteinExistence type="predicted"/>
<comment type="caution">
    <text evidence="2">The sequence shown here is derived from an EMBL/GenBank/DDBJ whole genome shotgun (WGS) entry which is preliminary data.</text>
</comment>
<dbReference type="AlphaFoldDB" id="A0A225NRZ0"/>
<sequence>MCSSCGFPSAPGHWTEAGATTPGDRMRARLRRAQAATVLLRPFGLSARDDGAVPGVQLSSAFGATEIVPDFDAVWSAAARMAGKPIDPLSDRFLGDR</sequence>
<organism evidence="2 3">
    <name type="scientific">Marinibacterium profundimaris</name>
    <dbReference type="NCBI Taxonomy" id="1679460"/>
    <lineage>
        <taxon>Bacteria</taxon>
        <taxon>Pseudomonadati</taxon>
        <taxon>Pseudomonadota</taxon>
        <taxon>Alphaproteobacteria</taxon>
        <taxon>Rhodobacterales</taxon>
        <taxon>Paracoccaceae</taxon>
        <taxon>Marinibacterium</taxon>
    </lineage>
</organism>